<evidence type="ECO:0000313" key="1">
    <source>
        <dbReference type="EMBL" id="KFB66644.1"/>
    </source>
</evidence>
<accession>A0A084XW00</accession>
<dbReference type="STRING" id="1457154.CAPSK01_004009"/>
<dbReference type="InterPro" id="IPR009901">
    <property type="entry name" value="Phage_VT1-Sakai_H0025"/>
</dbReference>
<evidence type="ECO:0008006" key="3">
    <source>
        <dbReference type="Google" id="ProtNLM"/>
    </source>
</evidence>
<dbReference type="Pfam" id="PF07278">
    <property type="entry name" value="DUF1441"/>
    <property type="match status" value="1"/>
</dbReference>
<dbReference type="RefSeq" id="WP_273703969.1">
    <property type="nucleotide sequence ID" value="NZ_JDSS02000039.1"/>
</dbReference>
<evidence type="ECO:0000313" key="2">
    <source>
        <dbReference type="Proteomes" id="UP000019812"/>
    </source>
</evidence>
<name>A0A084XW00_9PROT</name>
<dbReference type="Proteomes" id="UP000019812">
    <property type="component" value="Unassembled WGS sequence"/>
</dbReference>
<gene>
    <name evidence="1" type="ORF">CAPSK01_004009</name>
</gene>
<sequence length="163" mass="17689">MPAPNVTPIDDLLWTATRYSDVLQIDRRVVAQALETAPSQERNGVRVWHVRAAFTAIADRIGGAAKKLNPDDMEPKDQLDHWKAANEKLKFAENIGKVVPAAHIERTLGAAFKALAQTLDSLPDALERDCGLPPLAVTAVQQAVDGARNQLYDALMGALDAKT</sequence>
<protein>
    <recommendedName>
        <fullName evidence="3">DUF1441 family protein</fullName>
    </recommendedName>
</protein>
<proteinExistence type="predicted"/>
<comment type="caution">
    <text evidence="1">The sequence shown here is derived from an EMBL/GenBank/DDBJ whole genome shotgun (WGS) entry which is preliminary data.</text>
</comment>
<reference evidence="1 2" key="1">
    <citation type="submission" date="2014-07" db="EMBL/GenBank/DDBJ databases">
        <title>Expanding our view of genomic diversity in Candidatus Accumulibacter clades.</title>
        <authorList>
            <person name="Skennerton C.T."/>
            <person name="Barr J.J."/>
            <person name="Slater F.R."/>
            <person name="Bond P.L."/>
            <person name="Tyson G.W."/>
        </authorList>
    </citation>
    <scope>NUCLEOTIDE SEQUENCE [LARGE SCALE GENOMIC DNA]</scope>
    <source>
        <strain evidence="2">SK-01</strain>
    </source>
</reference>
<dbReference type="AlphaFoldDB" id="A0A084XW00"/>
<dbReference type="EMBL" id="JDSS02000039">
    <property type="protein sequence ID" value="KFB66644.1"/>
    <property type="molecule type" value="Genomic_DNA"/>
</dbReference>
<organism evidence="1 2">
    <name type="scientific">Candidatus Accumulibacter vicinus</name>
    <dbReference type="NCBI Taxonomy" id="2954382"/>
    <lineage>
        <taxon>Bacteria</taxon>
        <taxon>Pseudomonadati</taxon>
        <taxon>Pseudomonadota</taxon>
        <taxon>Betaproteobacteria</taxon>
        <taxon>Candidatus Accumulibacter</taxon>
    </lineage>
</organism>